<dbReference type="PANTHER" id="PTHR31896">
    <property type="entry name" value="FAMILY REGULATORY PROTEIN, PUTATIVE (AFU_ORTHOLOGUE AFUA_3G14730)-RELATED"/>
    <property type="match status" value="1"/>
</dbReference>
<dbReference type="InterPro" id="IPR023213">
    <property type="entry name" value="CAT-like_dom_sf"/>
</dbReference>
<gene>
    <name evidence="3" type="ORF">K469DRAFT_744958</name>
</gene>
<keyword evidence="1" id="KW-0808">Transferase</keyword>
<dbReference type="Proteomes" id="UP000800200">
    <property type="component" value="Unassembled WGS sequence"/>
</dbReference>
<dbReference type="AlphaFoldDB" id="A0A6A6ETL9"/>
<evidence type="ECO:0000313" key="3">
    <source>
        <dbReference type="EMBL" id="KAF2194353.1"/>
    </source>
</evidence>
<evidence type="ECO:0000256" key="1">
    <source>
        <dbReference type="ARBA" id="ARBA00022679"/>
    </source>
</evidence>
<evidence type="ECO:0000313" key="4">
    <source>
        <dbReference type="Proteomes" id="UP000800200"/>
    </source>
</evidence>
<dbReference type="GO" id="GO:0016740">
    <property type="term" value="F:transferase activity"/>
    <property type="evidence" value="ECO:0007669"/>
    <property type="project" value="UniProtKB-KW"/>
</dbReference>
<dbReference type="InterPro" id="IPR006594">
    <property type="entry name" value="LisH"/>
</dbReference>
<dbReference type="Gene3D" id="3.30.559.10">
    <property type="entry name" value="Chloramphenicol acetyltransferase-like domain"/>
    <property type="match status" value="2"/>
</dbReference>
<dbReference type="InterPro" id="IPR054710">
    <property type="entry name" value="Tri101-like_N"/>
</dbReference>
<name>A0A6A6ETL9_9PEZI</name>
<dbReference type="EMBL" id="ML994612">
    <property type="protein sequence ID" value="KAF2194353.1"/>
    <property type="molecule type" value="Genomic_DNA"/>
</dbReference>
<dbReference type="Pfam" id="PF22664">
    <property type="entry name" value="TRI-like_N"/>
    <property type="match status" value="1"/>
</dbReference>
<reference evidence="3" key="1">
    <citation type="journal article" date="2020" name="Stud. Mycol.">
        <title>101 Dothideomycetes genomes: a test case for predicting lifestyles and emergence of pathogens.</title>
        <authorList>
            <person name="Haridas S."/>
            <person name="Albert R."/>
            <person name="Binder M."/>
            <person name="Bloem J."/>
            <person name="Labutti K."/>
            <person name="Salamov A."/>
            <person name="Andreopoulos B."/>
            <person name="Baker S."/>
            <person name="Barry K."/>
            <person name="Bills G."/>
            <person name="Bluhm B."/>
            <person name="Cannon C."/>
            <person name="Castanera R."/>
            <person name="Culley D."/>
            <person name="Daum C."/>
            <person name="Ezra D."/>
            <person name="Gonzalez J."/>
            <person name="Henrissat B."/>
            <person name="Kuo A."/>
            <person name="Liang C."/>
            <person name="Lipzen A."/>
            <person name="Lutzoni F."/>
            <person name="Magnuson J."/>
            <person name="Mondo S."/>
            <person name="Nolan M."/>
            <person name="Ohm R."/>
            <person name="Pangilinan J."/>
            <person name="Park H.-J."/>
            <person name="Ramirez L."/>
            <person name="Alfaro M."/>
            <person name="Sun H."/>
            <person name="Tritt A."/>
            <person name="Yoshinaga Y."/>
            <person name="Zwiers L.-H."/>
            <person name="Turgeon B."/>
            <person name="Goodwin S."/>
            <person name="Spatafora J."/>
            <person name="Crous P."/>
            <person name="Grigoriev I."/>
        </authorList>
    </citation>
    <scope>NUCLEOTIDE SEQUENCE</scope>
    <source>
        <strain evidence="3">CBS 207.26</strain>
    </source>
</reference>
<evidence type="ECO:0000259" key="2">
    <source>
        <dbReference type="Pfam" id="PF22664"/>
    </source>
</evidence>
<proteinExistence type="predicted"/>
<dbReference type="PROSITE" id="PS50896">
    <property type="entry name" value="LISH"/>
    <property type="match status" value="1"/>
</dbReference>
<sequence length="490" mass="53874">MGSVEVAMTSANANDLNEKAAKIQIKDQSDSEEELYQDVVSQFPFLNGYSHVAFMFQPEADISRETIIATVHDGLDKLTDQIPWLAGQVLHTSGPAGSSGLYTLAPWPSEAPKNDMVRIKDCEDLMPPIAQILRAGAPISMLDAKVLTPFPSLPVPHGLKPPLPVMVFQINFLRGGIIINMSTHHMAVDGTGIVQIMRHLSTLLQGHKISESDVEQANRDRRRVVPLIPRGEPVKDHSYLRAPPGHVTAPPSSPPKWCYFKLPVSALLALEKLASSQQPQQQQLSENDILSAFCWQRITAVRLARGFSPDTMTKMTRTIDGRAAVGVPITYMGHLTYFSVSQLPMGQVASLPLSTIAQTLRRELSAANTTWAIRSYATFLAREPDKSRLVYAGLRNLDTDLGTTAFIASQSTRQEDSSAMPHDFGSVLGRLKYTRRPNSTPLPGGITVCPVESGAIPLLLCMPEADLEGLKKDPQWRRFARHVVSEYPVM</sequence>
<protein>
    <recommendedName>
        <fullName evidence="2">Trichothecene 3-O-acetyltransferase-like N-terminal domain-containing protein</fullName>
    </recommendedName>
</protein>
<dbReference type="InterPro" id="IPR051283">
    <property type="entry name" value="Sec_Metabolite_Acyltrans"/>
</dbReference>
<organism evidence="3 4">
    <name type="scientific">Zopfia rhizophila CBS 207.26</name>
    <dbReference type="NCBI Taxonomy" id="1314779"/>
    <lineage>
        <taxon>Eukaryota</taxon>
        <taxon>Fungi</taxon>
        <taxon>Dikarya</taxon>
        <taxon>Ascomycota</taxon>
        <taxon>Pezizomycotina</taxon>
        <taxon>Dothideomycetes</taxon>
        <taxon>Dothideomycetes incertae sedis</taxon>
        <taxon>Zopfiaceae</taxon>
        <taxon>Zopfia</taxon>
    </lineage>
</organism>
<dbReference type="PANTHER" id="PTHR31896:SF64">
    <property type="entry name" value="TRICHOTHECENE 3-O-ACETYLTRANSFERASE"/>
    <property type="match status" value="1"/>
</dbReference>
<accession>A0A6A6ETL9</accession>
<dbReference type="OrthoDB" id="1862401at2759"/>
<feature type="domain" description="Trichothecene 3-O-acetyltransferase-like N-terminal" evidence="2">
    <location>
        <begin position="49"/>
        <end position="201"/>
    </location>
</feature>
<keyword evidence="4" id="KW-1185">Reference proteome</keyword>